<dbReference type="Proteomes" id="UP001209074">
    <property type="component" value="Unassembled WGS sequence"/>
</dbReference>
<keyword evidence="4" id="KW-0813">Transport</keyword>
<comment type="subcellular location">
    <subcellularLocation>
        <location evidence="1">Cell membrane</location>
        <topology evidence="1">Multi-pass membrane protein</topology>
    </subcellularLocation>
</comment>
<comment type="similarity">
    <text evidence="2">Belongs to the multi antimicrobial extrusion (MATE) (TC 2.A.66.1) family. MepA subfamily.</text>
</comment>
<dbReference type="AlphaFoldDB" id="A0AAW5TXH8"/>
<dbReference type="GO" id="GO:0042910">
    <property type="term" value="F:xenobiotic transmembrane transporter activity"/>
    <property type="evidence" value="ECO:0007669"/>
    <property type="project" value="InterPro"/>
</dbReference>
<feature type="transmembrane region" description="Helical" evidence="10">
    <location>
        <begin position="173"/>
        <end position="192"/>
    </location>
</feature>
<dbReference type="InterPro" id="IPR048279">
    <property type="entry name" value="MdtK-like"/>
</dbReference>
<dbReference type="GO" id="GO:0015297">
    <property type="term" value="F:antiporter activity"/>
    <property type="evidence" value="ECO:0007669"/>
    <property type="project" value="InterPro"/>
</dbReference>
<keyword evidence="8 10" id="KW-0472">Membrane</keyword>
<comment type="caution">
    <text evidence="11">The sequence shown here is derived from an EMBL/GenBank/DDBJ whole genome shotgun (WGS) entry which is preliminary data.</text>
</comment>
<feature type="transmembrane region" description="Helical" evidence="10">
    <location>
        <begin position="198"/>
        <end position="217"/>
    </location>
</feature>
<evidence type="ECO:0000256" key="3">
    <source>
        <dbReference type="ARBA" id="ARBA00022106"/>
    </source>
</evidence>
<feature type="transmembrane region" description="Helical" evidence="10">
    <location>
        <begin position="257"/>
        <end position="279"/>
    </location>
</feature>
<evidence type="ECO:0000256" key="9">
    <source>
        <dbReference type="ARBA" id="ARBA00023251"/>
    </source>
</evidence>
<feature type="transmembrane region" description="Helical" evidence="10">
    <location>
        <begin position="359"/>
        <end position="380"/>
    </location>
</feature>
<evidence type="ECO:0000256" key="4">
    <source>
        <dbReference type="ARBA" id="ARBA00022448"/>
    </source>
</evidence>
<dbReference type="Pfam" id="PF01554">
    <property type="entry name" value="MatE"/>
    <property type="match status" value="2"/>
</dbReference>
<evidence type="ECO:0000256" key="2">
    <source>
        <dbReference type="ARBA" id="ARBA00008417"/>
    </source>
</evidence>
<dbReference type="EMBL" id="JAPDUS010000003">
    <property type="protein sequence ID" value="MCW4092490.1"/>
    <property type="molecule type" value="Genomic_DNA"/>
</dbReference>
<keyword evidence="6 10" id="KW-0812">Transmembrane</keyword>
<dbReference type="GO" id="GO:0046677">
    <property type="term" value="P:response to antibiotic"/>
    <property type="evidence" value="ECO:0007669"/>
    <property type="project" value="UniProtKB-KW"/>
</dbReference>
<feature type="transmembrane region" description="Helical" evidence="10">
    <location>
        <begin position="53"/>
        <end position="76"/>
    </location>
</feature>
<evidence type="ECO:0000256" key="6">
    <source>
        <dbReference type="ARBA" id="ARBA00022692"/>
    </source>
</evidence>
<keyword evidence="7 10" id="KW-1133">Transmembrane helix</keyword>
<dbReference type="CDD" id="cd13143">
    <property type="entry name" value="MATE_MepA_like"/>
    <property type="match status" value="1"/>
</dbReference>
<sequence length="461" mass="50193">MKKEKRDNYTFLTHAPVHHVIFTMAIPTIISMLSTSMYNLADTYFVGSINTQSVAAVGVSFAAMAVIQAIGFFFGHGAGNYVSRQLGAKHTEEAQKMAATGFVLSFLTGLLIAILGHVFLTPLCLLMGSTPTILPYTERYLGIILLGAPFMTTSLTLNNLMRFQGNTMYAMKGIMSGVLLNLILAPLFILYFQLGITGAAVATLISQCFGCAMLFRMTHKGENIRIRLSNFTPTRAFAKEIIFGGTPSLSRQGLGSIATLMLNVAAGAFGDAAIAGMSIVTRISFFTYAMVIGLGQGFQPLCGFCYGAKLYGRVKEAFFFCIKCGTVFLCVCAILGFIFSTSIISIFRDDAAVVAVGSAALRWQVLSFPLIASIVLTNMLMQTIRKPVRANIVAAARSGLFFIPLIFILPYFFGLLGVEMCQMWADCCSFAVAVPIAWSAFRDMRREQMELGKNTRIKENT</sequence>
<keyword evidence="9" id="KW-0046">Antibiotic resistance</keyword>
<dbReference type="GO" id="GO:0005886">
    <property type="term" value="C:plasma membrane"/>
    <property type="evidence" value="ECO:0007669"/>
    <property type="project" value="UniProtKB-SubCell"/>
</dbReference>
<evidence type="ECO:0000313" key="12">
    <source>
        <dbReference type="Proteomes" id="UP001209074"/>
    </source>
</evidence>
<feature type="transmembrane region" description="Helical" evidence="10">
    <location>
        <begin position="140"/>
        <end position="161"/>
    </location>
</feature>
<dbReference type="InterPro" id="IPR051327">
    <property type="entry name" value="MATE_MepA_subfamily"/>
</dbReference>
<name>A0AAW5TXH8_9BACT</name>
<evidence type="ECO:0000313" key="11">
    <source>
        <dbReference type="EMBL" id="MCW4092490.1"/>
    </source>
</evidence>
<dbReference type="PANTHER" id="PTHR43823:SF3">
    <property type="entry name" value="MULTIDRUG EXPORT PROTEIN MEPA"/>
    <property type="match status" value="1"/>
</dbReference>
<evidence type="ECO:0000256" key="8">
    <source>
        <dbReference type="ARBA" id="ARBA00023136"/>
    </source>
</evidence>
<feature type="transmembrane region" description="Helical" evidence="10">
    <location>
        <begin position="423"/>
        <end position="441"/>
    </location>
</feature>
<protein>
    <recommendedName>
        <fullName evidence="3">Multidrug export protein MepA</fullName>
    </recommendedName>
</protein>
<reference evidence="11" key="1">
    <citation type="submission" date="2022-11" db="EMBL/GenBank/DDBJ databases">
        <title>Genomic repertoires linked with pathogenic potency of arthritogenic Prevotella copri isolated from the gut of rheumatoid arthritis patients.</title>
        <authorList>
            <person name="Nii T."/>
            <person name="Maeda Y."/>
            <person name="Motooka D."/>
            <person name="Naito M."/>
            <person name="Matsumoto Y."/>
            <person name="Ogawa T."/>
            <person name="Oguro-Igashira E."/>
            <person name="Kishikawa T."/>
            <person name="Yamashita M."/>
            <person name="Koizumi S."/>
            <person name="Kurakawa T."/>
            <person name="Okumura R."/>
            <person name="Kayama H."/>
            <person name="Murakami M."/>
            <person name="Sakaguchi T."/>
            <person name="Das B."/>
            <person name="Nakamura S."/>
            <person name="Okada Y."/>
            <person name="Kumanogoh A."/>
            <person name="Takeda K."/>
        </authorList>
    </citation>
    <scope>NUCLEOTIDE SEQUENCE</scope>
    <source>
        <strain evidence="11">N016-13</strain>
    </source>
</reference>
<organism evidence="11 12">
    <name type="scientific">Segatella copri</name>
    <dbReference type="NCBI Taxonomy" id="165179"/>
    <lineage>
        <taxon>Bacteria</taxon>
        <taxon>Pseudomonadati</taxon>
        <taxon>Bacteroidota</taxon>
        <taxon>Bacteroidia</taxon>
        <taxon>Bacteroidales</taxon>
        <taxon>Prevotellaceae</taxon>
        <taxon>Segatella</taxon>
    </lineage>
</organism>
<feature type="transmembrane region" description="Helical" evidence="10">
    <location>
        <begin position="20"/>
        <end position="41"/>
    </location>
</feature>
<evidence type="ECO:0000256" key="5">
    <source>
        <dbReference type="ARBA" id="ARBA00022475"/>
    </source>
</evidence>
<feature type="transmembrane region" description="Helical" evidence="10">
    <location>
        <begin position="97"/>
        <end position="120"/>
    </location>
</feature>
<evidence type="ECO:0000256" key="10">
    <source>
        <dbReference type="SAM" id="Phobius"/>
    </source>
</evidence>
<gene>
    <name evidence="11" type="ORF">ONT05_02775</name>
</gene>
<dbReference type="RefSeq" id="WP_264959019.1">
    <property type="nucleotide sequence ID" value="NZ_JAPDUQ010000001.1"/>
</dbReference>
<evidence type="ECO:0000256" key="1">
    <source>
        <dbReference type="ARBA" id="ARBA00004651"/>
    </source>
</evidence>
<dbReference type="InterPro" id="IPR002528">
    <property type="entry name" value="MATE_fam"/>
</dbReference>
<dbReference type="InterPro" id="IPR045070">
    <property type="entry name" value="MATE_MepA-like"/>
</dbReference>
<dbReference type="PIRSF" id="PIRSF006603">
    <property type="entry name" value="DinF"/>
    <property type="match status" value="1"/>
</dbReference>
<feature type="transmembrane region" description="Helical" evidence="10">
    <location>
        <begin position="285"/>
        <end position="306"/>
    </location>
</feature>
<dbReference type="PANTHER" id="PTHR43823">
    <property type="entry name" value="SPORULATION PROTEIN YKVU"/>
    <property type="match status" value="1"/>
</dbReference>
<keyword evidence="5" id="KW-1003">Cell membrane</keyword>
<feature type="transmembrane region" description="Helical" evidence="10">
    <location>
        <begin position="318"/>
        <end position="347"/>
    </location>
</feature>
<proteinExistence type="inferred from homology"/>
<evidence type="ECO:0000256" key="7">
    <source>
        <dbReference type="ARBA" id="ARBA00022989"/>
    </source>
</evidence>
<accession>A0AAW5TXH8</accession>
<dbReference type="NCBIfam" id="TIGR00797">
    <property type="entry name" value="matE"/>
    <property type="match status" value="1"/>
</dbReference>
<feature type="transmembrane region" description="Helical" evidence="10">
    <location>
        <begin position="392"/>
        <end position="417"/>
    </location>
</feature>